<dbReference type="Gene3D" id="6.10.140.110">
    <property type="match status" value="1"/>
</dbReference>
<evidence type="ECO:0000256" key="1">
    <source>
        <dbReference type="SAM" id="MobiDB-lite"/>
    </source>
</evidence>
<dbReference type="EMBL" id="FN648502">
    <property type="protein sequence ID" value="CBJ32186.1"/>
    <property type="molecule type" value="Genomic_DNA"/>
</dbReference>
<dbReference type="InParanoid" id="D7FWU8"/>
<dbReference type="SMART" id="SM01425">
    <property type="entry name" value="EsV_1_7"/>
    <property type="match status" value="5"/>
</dbReference>
<dbReference type="OrthoDB" id="2441233at2759"/>
<organism evidence="2 3">
    <name type="scientific">Ectocarpus siliculosus</name>
    <name type="common">Brown alga</name>
    <name type="synonym">Conferva siliculosa</name>
    <dbReference type="NCBI Taxonomy" id="2880"/>
    <lineage>
        <taxon>Eukaryota</taxon>
        <taxon>Sar</taxon>
        <taxon>Stramenopiles</taxon>
        <taxon>Ochrophyta</taxon>
        <taxon>PX clade</taxon>
        <taxon>Phaeophyceae</taxon>
        <taxon>Ectocarpales</taxon>
        <taxon>Ectocarpaceae</taxon>
        <taxon>Ectocarpus</taxon>
    </lineage>
</organism>
<keyword evidence="3" id="KW-1185">Reference proteome</keyword>
<accession>D7FWU8</accession>
<dbReference type="AlphaFoldDB" id="D7FWU8"/>
<gene>
    <name evidence="2" type="ORF">Esi_0313_0036</name>
</gene>
<protein>
    <submittedName>
        <fullName evidence="2">EsV-1-7</fullName>
    </submittedName>
</protein>
<dbReference type="EMBL" id="FN649755">
    <property type="protein sequence ID" value="CBJ32186.1"/>
    <property type="molecule type" value="Genomic_DNA"/>
</dbReference>
<sequence>MGCSVGYALHSKSSGDDHSTARISLAEWEGSDYDGVTKDLDLHRSNGGGMQSSGKCLHPGCSKRPTYGVEASRKRECCSQHARPWMVNIDLTRCAKDKCETRATFGEPGSGRRQFCSKHAPKGMLNLERKKCSADDCLMPPTYWHEGNRKRRFCSKHAEDGMVKLDKKLCPVNGCFTSASYGVMGKKRKFCAVHAERGMVSIGGRRCAKGDCGKRANYGVAGTNKREFCATHAETGMVNINNQKRGSVQRKKPSAGPHDDVEEESDEKPAVRGDGRRASDPSVLGEEEGGGVGTSFARSAEENGPTGGRAGSGNRWP</sequence>
<reference evidence="2 3" key="1">
    <citation type="journal article" date="2010" name="Nature">
        <title>The Ectocarpus genome and the independent evolution of multicellularity in brown algae.</title>
        <authorList>
            <person name="Cock J.M."/>
            <person name="Sterck L."/>
            <person name="Rouze P."/>
            <person name="Scornet D."/>
            <person name="Allen A.E."/>
            <person name="Amoutzias G."/>
            <person name="Anthouard V."/>
            <person name="Artiguenave F."/>
            <person name="Aury J.M."/>
            <person name="Badger J.H."/>
            <person name="Beszteri B."/>
            <person name="Billiau K."/>
            <person name="Bonnet E."/>
            <person name="Bothwell J.H."/>
            <person name="Bowler C."/>
            <person name="Boyen C."/>
            <person name="Brownlee C."/>
            <person name="Carrano C.J."/>
            <person name="Charrier B."/>
            <person name="Cho G.Y."/>
            <person name="Coelho S.M."/>
            <person name="Collen J."/>
            <person name="Corre E."/>
            <person name="Da Silva C."/>
            <person name="Delage L."/>
            <person name="Delaroque N."/>
            <person name="Dittami S.M."/>
            <person name="Doulbeau S."/>
            <person name="Elias M."/>
            <person name="Farnham G."/>
            <person name="Gachon C.M."/>
            <person name="Gschloessl B."/>
            <person name="Heesch S."/>
            <person name="Jabbari K."/>
            <person name="Jubin C."/>
            <person name="Kawai H."/>
            <person name="Kimura K."/>
            <person name="Kloareg B."/>
            <person name="Kupper F.C."/>
            <person name="Lang D."/>
            <person name="Le Bail A."/>
            <person name="Leblanc C."/>
            <person name="Lerouge P."/>
            <person name="Lohr M."/>
            <person name="Lopez P.J."/>
            <person name="Martens C."/>
            <person name="Maumus F."/>
            <person name="Michel G."/>
            <person name="Miranda-Saavedra D."/>
            <person name="Morales J."/>
            <person name="Moreau H."/>
            <person name="Motomura T."/>
            <person name="Nagasato C."/>
            <person name="Napoli C.A."/>
            <person name="Nelson D.R."/>
            <person name="Nyvall-Collen P."/>
            <person name="Peters A.F."/>
            <person name="Pommier C."/>
            <person name="Potin P."/>
            <person name="Poulain J."/>
            <person name="Quesneville H."/>
            <person name="Read B."/>
            <person name="Rensing S.A."/>
            <person name="Ritter A."/>
            <person name="Rousvoal S."/>
            <person name="Samanta M."/>
            <person name="Samson G."/>
            <person name="Schroeder D.C."/>
            <person name="Segurens B."/>
            <person name="Strittmatter M."/>
            <person name="Tonon T."/>
            <person name="Tregear J.W."/>
            <person name="Valentin K."/>
            <person name="von Dassow P."/>
            <person name="Yamagishi T."/>
            <person name="Van de Peer Y."/>
            <person name="Wincker P."/>
        </authorList>
    </citation>
    <scope>NUCLEOTIDE SEQUENCE [LARGE SCALE GENOMIC DNA]</scope>
    <source>
        <strain evidence="3">Ec32 / CCAP1310/4</strain>
    </source>
</reference>
<feature type="compositionally biased region" description="Basic and acidic residues" evidence="1">
    <location>
        <begin position="267"/>
        <end position="279"/>
    </location>
</feature>
<dbReference type="InterPro" id="IPR043822">
    <property type="entry name" value="EsV_1_7_cys"/>
</dbReference>
<evidence type="ECO:0000313" key="3">
    <source>
        <dbReference type="Proteomes" id="UP000002630"/>
    </source>
</evidence>
<dbReference type="Pfam" id="PF19114">
    <property type="entry name" value="EsV_1_7_cys"/>
    <property type="match status" value="5"/>
</dbReference>
<name>D7FWU8_ECTSI</name>
<proteinExistence type="predicted"/>
<feature type="region of interest" description="Disordered" evidence="1">
    <location>
        <begin position="240"/>
        <end position="317"/>
    </location>
</feature>
<evidence type="ECO:0000313" key="2">
    <source>
        <dbReference type="EMBL" id="CBJ32186.1"/>
    </source>
</evidence>
<dbReference type="Proteomes" id="UP000002630">
    <property type="component" value="Linkage Group LG30"/>
</dbReference>